<feature type="compositionally biased region" description="Basic and acidic residues" evidence="1">
    <location>
        <begin position="739"/>
        <end position="765"/>
    </location>
</feature>
<feature type="compositionally biased region" description="Basic and acidic residues" evidence="1">
    <location>
        <begin position="895"/>
        <end position="965"/>
    </location>
</feature>
<feature type="compositionally biased region" description="Basic residues" evidence="1">
    <location>
        <begin position="361"/>
        <end position="372"/>
    </location>
</feature>
<sequence>MVPRLACYVVIVTLIWGISMVPQVHQATAERGRQIQDLFQNNLTRNEFSNLLQSLIKLNEERVSVLKKISKLEDLGMLNEVLRSGDQKTGENADLKNLYLVILSKNQSNPTRRIMGEKVVELISSPVAVNKLQKRSIISTLDPVSNPNDGSPNIEPQKGINIAEEKAKLNLRTKNRFEIDDGSHSFATSEPSHKLQVELIDTKRLISSEEETDEIDQLTPKPPKGSKKGKKKDKKVPKQDRFEIITNADDYQDETSMDSFEAKDKSKEYTDIDLTAENERNIKVSKIKDAASKKKDDKQKTPEKNLDSVKRLNYVGEKEESESDEGLTNNKSVSIETYGEEKVEKEKTSRDYPEQATQHQTKNKKNKRNKFNKSKENTSEKPHYSNQNPPPSREISDEYSHKKPKITEEDSSEKEHRDVNIKKGMSFEVEQPYKRPKPIKAHPVEHGHKIHDEDMKSKENDKPSKVSKGNSGHYSDDDHRISHEDKSNEKDYKKERKDTTKHSNENSNHRIKFNSKEHKSNEEDKVSKRLEYPKEDEYISNDNYHKSIQKYSNKQPQKTSDNFSDGDHRISHEEKSYEKEYKREHKDKYSNEKSDHRIMFNSKEHKSREEDKVTRHLEYPKEEEYKSDINSHKSIEKYTNKQSKTTSDHYSDDDRRMSDKSSEHDLDSKHLKTSSNHNNDDHRISLDDFSKFQINNHETSVKHFNENDHRINLEDNKSYDKEPTNKHKSSLKYSNEMNKSYEKEKDNKPKHALRDSNEIGHKVASDENNSNKKFMGSKTSKEPAMTLKYSKYLSVNKPKNILRNIRSREDNGYKSHRDDIRHSEENEPKINYNNNQEKKNDYNKEILRNTKTNNDDARELEPHGSSYSQPRKDTPLSREDRESKSPSPGPNFSHETPHKYPLDKTNKDLPYKSDHKQPEDFSGHADDEKMFKPKQPTFEDDHRDKQSETVKDYGGEDYRSTEDYKGNPNSRVVMKEKPEEPQKHFKHPTAEGDEDEKPGAKDPESRKNFQKCFNKKALKLCTKSCISAYKNVCRKMKCTSRSKKALKKECKRSCKKMFSTKSSKYSDNSGSW</sequence>
<evidence type="ECO:0000256" key="2">
    <source>
        <dbReference type="SAM" id="SignalP"/>
    </source>
</evidence>
<feature type="compositionally biased region" description="Basic and acidic residues" evidence="1">
    <location>
        <begin position="277"/>
        <end position="310"/>
    </location>
</feature>
<feature type="compositionally biased region" description="Basic and acidic residues" evidence="1">
    <location>
        <begin position="836"/>
        <end position="862"/>
    </location>
</feature>
<dbReference type="RefSeq" id="XP_035450804.2">
    <property type="nucleotide sequence ID" value="XM_035594911.2"/>
</dbReference>
<feature type="signal peptide" evidence="2">
    <location>
        <begin position="1"/>
        <end position="26"/>
    </location>
</feature>
<dbReference type="OrthoDB" id="7491401at2759"/>
<reference evidence="4" key="1">
    <citation type="submission" date="2025-08" db="UniProtKB">
        <authorList>
            <consortium name="RefSeq"/>
        </authorList>
    </citation>
    <scope>IDENTIFICATION</scope>
    <source>
        <tissue evidence="4">Whole larval tissue</tissue>
    </source>
</reference>
<keyword evidence="2" id="KW-0732">Signal</keyword>
<feature type="compositionally biased region" description="Basic and acidic residues" evidence="1">
    <location>
        <begin position="442"/>
        <end position="464"/>
    </location>
</feature>
<proteinExistence type="predicted"/>
<feature type="compositionally biased region" description="Basic and acidic residues" evidence="1">
    <location>
        <begin position="806"/>
        <end position="828"/>
    </location>
</feature>
<dbReference type="Proteomes" id="UP000829999">
    <property type="component" value="Chromosome 17"/>
</dbReference>
<feature type="compositionally biased region" description="Basic and acidic residues" evidence="1">
    <location>
        <begin position="474"/>
        <end position="537"/>
    </location>
</feature>
<name>A0A9R0DF58_SPOFR</name>
<evidence type="ECO:0000313" key="4">
    <source>
        <dbReference type="RefSeq" id="XP_035450804.2"/>
    </source>
</evidence>
<feature type="compositionally biased region" description="Polar residues" evidence="1">
    <location>
        <begin position="326"/>
        <end position="335"/>
    </location>
</feature>
<organism evidence="3 4">
    <name type="scientific">Spodoptera frugiperda</name>
    <name type="common">Fall armyworm</name>
    <dbReference type="NCBI Taxonomy" id="7108"/>
    <lineage>
        <taxon>Eukaryota</taxon>
        <taxon>Metazoa</taxon>
        <taxon>Ecdysozoa</taxon>
        <taxon>Arthropoda</taxon>
        <taxon>Hexapoda</taxon>
        <taxon>Insecta</taxon>
        <taxon>Pterygota</taxon>
        <taxon>Neoptera</taxon>
        <taxon>Endopterygota</taxon>
        <taxon>Lepidoptera</taxon>
        <taxon>Glossata</taxon>
        <taxon>Ditrysia</taxon>
        <taxon>Noctuoidea</taxon>
        <taxon>Noctuidae</taxon>
        <taxon>Amphipyrinae</taxon>
        <taxon>Spodoptera</taxon>
    </lineage>
</organism>
<evidence type="ECO:0000313" key="3">
    <source>
        <dbReference type="Proteomes" id="UP000829999"/>
    </source>
</evidence>
<feature type="chain" id="PRO_5040348252" evidence="2">
    <location>
        <begin position="27"/>
        <end position="1072"/>
    </location>
</feature>
<feature type="compositionally biased region" description="Basic and acidic residues" evidence="1">
    <location>
        <begin position="339"/>
        <end position="353"/>
    </location>
</feature>
<feature type="compositionally biased region" description="Basic and acidic residues" evidence="1">
    <location>
        <begin position="997"/>
        <end position="1006"/>
    </location>
</feature>
<feature type="region of interest" description="Disordered" evidence="1">
    <location>
        <begin position="700"/>
        <end position="1006"/>
    </location>
</feature>
<feature type="compositionally biased region" description="Basic and acidic residues" evidence="1">
    <location>
        <begin position="394"/>
        <end position="421"/>
    </location>
</feature>
<feature type="compositionally biased region" description="Basic residues" evidence="1">
    <location>
        <begin position="224"/>
        <end position="235"/>
    </location>
</feature>
<keyword evidence="3" id="KW-1185">Reference proteome</keyword>
<accession>A0A9R0DF58</accession>
<dbReference type="AlphaFoldDB" id="A0A9R0DF58"/>
<feature type="compositionally biased region" description="Basic and acidic residues" evidence="1">
    <location>
        <begin position="646"/>
        <end position="670"/>
    </location>
</feature>
<feature type="compositionally biased region" description="Polar residues" evidence="1">
    <location>
        <begin position="549"/>
        <end position="563"/>
    </location>
</feature>
<feature type="compositionally biased region" description="Basic and acidic residues" evidence="1">
    <location>
        <begin position="373"/>
        <end position="383"/>
    </location>
</feature>
<protein>
    <submittedName>
        <fullName evidence="4">Peptidyl-prolyl cis-trans isomerase G-like isoform X1</fullName>
    </submittedName>
</protein>
<dbReference type="GeneID" id="118276568"/>
<feature type="compositionally biased region" description="Basic and acidic residues" evidence="1">
    <location>
        <begin position="700"/>
        <end position="725"/>
    </location>
</feature>
<gene>
    <name evidence="4" type="primary">LOC118276568</name>
</gene>
<feature type="compositionally biased region" description="Basic and acidic residues" evidence="1">
    <location>
        <begin position="565"/>
        <end position="639"/>
    </location>
</feature>
<feature type="compositionally biased region" description="Basic and acidic residues" evidence="1">
    <location>
        <begin position="870"/>
        <end position="884"/>
    </location>
</feature>
<feature type="region of interest" description="Disordered" evidence="1">
    <location>
        <begin position="208"/>
        <end position="684"/>
    </location>
</feature>
<feature type="compositionally biased region" description="Basic and acidic residues" evidence="1">
    <location>
        <begin position="973"/>
        <end position="983"/>
    </location>
</feature>
<evidence type="ECO:0000256" key="1">
    <source>
        <dbReference type="SAM" id="MobiDB-lite"/>
    </source>
</evidence>
<feature type="compositionally biased region" description="Basic and acidic residues" evidence="1">
    <location>
        <begin position="260"/>
        <end position="270"/>
    </location>
</feature>